<comment type="caution">
    <text evidence="2">The sequence shown here is derived from an EMBL/GenBank/DDBJ whole genome shotgun (WGS) entry which is preliminary data.</text>
</comment>
<gene>
    <name evidence="2" type="ORF">EL26_24190</name>
</gene>
<feature type="non-terminal residue" evidence="2">
    <location>
        <position position="1"/>
    </location>
</feature>
<dbReference type="EMBL" id="JMIR01000074">
    <property type="protein sequence ID" value="KEO80829.1"/>
    <property type="molecule type" value="Genomic_DNA"/>
</dbReference>
<dbReference type="RefSeq" id="WP_038094779.1">
    <property type="nucleotide sequence ID" value="NZ_JMIR01000074.1"/>
</dbReference>
<feature type="domain" description="Copper amine oxidase-like N-terminal" evidence="1">
    <location>
        <begin position="1"/>
        <end position="66"/>
    </location>
</feature>
<protein>
    <recommendedName>
        <fullName evidence="1">Copper amine oxidase-like N-terminal domain-containing protein</fullName>
    </recommendedName>
</protein>
<evidence type="ECO:0000313" key="2">
    <source>
        <dbReference type="EMBL" id="KEO80829.1"/>
    </source>
</evidence>
<organism evidence="2 3">
    <name type="scientific">Tumebacillus flagellatus</name>
    <dbReference type="NCBI Taxonomy" id="1157490"/>
    <lineage>
        <taxon>Bacteria</taxon>
        <taxon>Bacillati</taxon>
        <taxon>Bacillota</taxon>
        <taxon>Bacilli</taxon>
        <taxon>Bacillales</taxon>
        <taxon>Alicyclobacillaceae</taxon>
        <taxon>Tumebacillus</taxon>
    </lineage>
</organism>
<dbReference type="STRING" id="1157490.EL26_24190"/>
<keyword evidence="3" id="KW-1185">Reference proteome</keyword>
<dbReference type="Gene3D" id="3.30.457.10">
    <property type="entry name" value="Copper amine oxidase-like, N-terminal domain"/>
    <property type="match status" value="1"/>
</dbReference>
<dbReference type="AlphaFoldDB" id="A0A074LI58"/>
<evidence type="ECO:0000313" key="3">
    <source>
        <dbReference type="Proteomes" id="UP000027931"/>
    </source>
</evidence>
<proteinExistence type="predicted"/>
<dbReference type="InterPro" id="IPR012854">
    <property type="entry name" value="Cu_amine_oxidase-like_N"/>
</dbReference>
<dbReference type="InterPro" id="IPR036582">
    <property type="entry name" value="Mao_N_sf"/>
</dbReference>
<dbReference type="Pfam" id="PF07833">
    <property type="entry name" value="Cu_amine_oxidN1"/>
    <property type="match status" value="1"/>
</dbReference>
<name>A0A074LI58_9BACL</name>
<dbReference type="SUPFAM" id="SSF55383">
    <property type="entry name" value="Copper amine oxidase, domain N"/>
    <property type="match status" value="1"/>
</dbReference>
<dbReference type="Proteomes" id="UP000027931">
    <property type="component" value="Unassembled WGS sequence"/>
</dbReference>
<accession>A0A074LI58</accession>
<evidence type="ECO:0000259" key="1">
    <source>
        <dbReference type="Pfam" id="PF07833"/>
    </source>
</evidence>
<dbReference type="eggNOG" id="COG0614">
    <property type="taxonomic scope" value="Bacteria"/>
</dbReference>
<sequence>MVEINLQGKDINLRIGKDTATVDGASVKLDTKAVMKDDRTYVPLRFVSETLGADVKWDGAQNMVVIMFNGSAGDNPDAQPSPTTGDLWGRQVRKTNLPKNAADFPYILNDVPNEMYEMPYKLVADGTLHVPKEVFATDPQVKKSNIDHWVDRVKKHYQSILNADYHTIDYSWADQVYNTTNTGGRYLPDVQKYVDWVKENHIQIEGAVEPEPSIIYENWMGYNIRMKVKFRILNFDQDKKVLYDVYYKPGTYEKGKWYSGYADISLGSTTGEANLAVDNIASLTYNSIIRPME</sequence>
<reference evidence="2 3" key="1">
    <citation type="journal article" date="2013" name="Int. J. Syst. Evol. Microbiol.">
        <title>Tumebacillus flagellatus sp. nov., an alpha-amylase/pullulanase-producing bacterium isolated from cassava wastewater.</title>
        <authorList>
            <person name="Wang Q."/>
            <person name="Xie N."/>
            <person name="Qin Y."/>
            <person name="Shen N."/>
            <person name="Zhu J."/>
            <person name="Mi H."/>
            <person name="Huang R."/>
        </authorList>
    </citation>
    <scope>NUCLEOTIDE SEQUENCE [LARGE SCALE GENOMIC DNA]</scope>
    <source>
        <strain evidence="2 3">GST4</strain>
    </source>
</reference>